<organism evidence="1 2">
    <name type="scientific">Brachionus plicatilis</name>
    <name type="common">Marine rotifer</name>
    <name type="synonym">Brachionus muelleri</name>
    <dbReference type="NCBI Taxonomy" id="10195"/>
    <lineage>
        <taxon>Eukaryota</taxon>
        <taxon>Metazoa</taxon>
        <taxon>Spiralia</taxon>
        <taxon>Gnathifera</taxon>
        <taxon>Rotifera</taxon>
        <taxon>Eurotatoria</taxon>
        <taxon>Monogononta</taxon>
        <taxon>Pseudotrocha</taxon>
        <taxon>Ploima</taxon>
        <taxon>Brachionidae</taxon>
        <taxon>Brachionus</taxon>
    </lineage>
</organism>
<sequence>MIPISCFKQSSIRSSMNMLKRKEEITPSCLTPDSILKGAESS</sequence>
<dbReference type="EMBL" id="REGN01000193">
    <property type="protein sequence ID" value="RNA43665.1"/>
    <property type="molecule type" value="Genomic_DNA"/>
</dbReference>
<dbReference type="Proteomes" id="UP000276133">
    <property type="component" value="Unassembled WGS sequence"/>
</dbReference>
<proteinExistence type="predicted"/>
<keyword evidence="2" id="KW-1185">Reference proteome</keyword>
<evidence type="ECO:0000313" key="1">
    <source>
        <dbReference type="EMBL" id="RNA43665.1"/>
    </source>
</evidence>
<accession>A0A3M7T6P7</accession>
<comment type="caution">
    <text evidence="1">The sequence shown here is derived from an EMBL/GenBank/DDBJ whole genome shotgun (WGS) entry which is preliminary data.</text>
</comment>
<dbReference type="AlphaFoldDB" id="A0A3M7T6P7"/>
<evidence type="ECO:0000313" key="2">
    <source>
        <dbReference type="Proteomes" id="UP000276133"/>
    </source>
</evidence>
<gene>
    <name evidence="1" type="ORF">BpHYR1_020421</name>
</gene>
<name>A0A3M7T6P7_BRAPC</name>
<reference evidence="1 2" key="1">
    <citation type="journal article" date="2018" name="Sci. Rep.">
        <title>Genomic signatures of local adaptation to the degree of environmental predictability in rotifers.</title>
        <authorList>
            <person name="Franch-Gras L."/>
            <person name="Hahn C."/>
            <person name="Garcia-Roger E.M."/>
            <person name="Carmona M.J."/>
            <person name="Serra M."/>
            <person name="Gomez A."/>
        </authorList>
    </citation>
    <scope>NUCLEOTIDE SEQUENCE [LARGE SCALE GENOMIC DNA]</scope>
    <source>
        <strain evidence="1">HYR1</strain>
    </source>
</reference>
<protein>
    <submittedName>
        <fullName evidence="1">Uncharacterized protein</fullName>
    </submittedName>
</protein>